<keyword evidence="7" id="KW-1185">Reference proteome</keyword>
<dbReference type="InterPro" id="IPR001789">
    <property type="entry name" value="Sig_transdc_resp-reg_receiver"/>
</dbReference>
<dbReference type="PROSITE" id="PS50110">
    <property type="entry name" value="RESPONSE_REGULATORY"/>
    <property type="match status" value="1"/>
</dbReference>
<dbReference type="Pfam" id="PF00196">
    <property type="entry name" value="GerE"/>
    <property type="match status" value="1"/>
</dbReference>
<dbReference type="EMBL" id="CP146612">
    <property type="protein sequence ID" value="WWX25868.1"/>
    <property type="molecule type" value="Genomic_DNA"/>
</dbReference>
<dbReference type="PROSITE" id="PS50043">
    <property type="entry name" value="HTH_LUXR_2"/>
    <property type="match status" value="1"/>
</dbReference>
<feature type="domain" description="HTH luxR-type" evidence="4">
    <location>
        <begin position="160"/>
        <end position="225"/>
    </location>
</feature>
<dbReference type="InterPro" id="IPR011006">
    <property type="entry name" value="CheY-like_superfamily"/>
</dbReference>
<dbReference type="PANTHER" id="PTHR43214:SF43">
    <property type="entry name" value="TWO-COMPONENT RESPONSE REGULATOR"/>
    <property type="match status" value="1"/>
</dbReference>
<dbReference type="SUPFAM" id="SSF46894">
    <property type="entry name" value="C-terminal effector domain of the bipartite response regulators"/>
    <property type="match status" value="1"/>
</dbReference>
<dbReference type="PANTHER" id="PTHR43214">
    <property type="entry name" value="TWO-COMPONENT RESPONSE REGULATOR"/>
    <property type="match status" value="1"/>
</dbReference>
<keyword evidence="2" id="KW-0238">DNA-binding</keyword>
<feature type="modified residue" description="4-aspartylphosphate" evidence="3">
    <location>
        <position position="66"/>
    </location>
</feature>
<dbReference type="PRINTS" id="PR00038">
    <property type="entry name" value="HTHLUXR"/>
</dbReference>
<dbReference type="Proteomes" id="UP001375370">
    <property type="component" value="Chromosome"/>
</dbReference>
<dbReference type="InterPro" id="IPR016032">
    <property type="entry name" value="Sig_transdc_resp-reg_C-effctor"/>
</dbReference>
<evidence type="ECO:0000313" key="6">
    <source>
        <dbReference type="EMBL" id="WWX25868.1"/>
    </source>
</evidence>
<dbReference type="InterPro" id="IPR058245">
    <property type="entry name" value="NreC/VraR/RcsB-like_REC"/>
</dbReference>
<keyword evidence="1 3" id="KW-0597">Phosphoprotein</keyword>
<feature type="domain" description="Response regulatory" evidence="5">
    <location>
        <begin position="15"/>
        <end position="131"/>
    </location>
</feature>
<evidence type="ECO:0000313" key="7">
    <source>
        <dbReference type="Proteomes" id="UP001375370"/>
    </source>
</evidence>
<name>A0ABZ2J4N1_9CHLR</name>
<dbReference type="Gene3D" id="3.40.50.2300">
    <property type="match status" value="1"/>
</dbReference>
<dbReference type="CDD" id="cd06170">
    <property type="entry name" value="LuxR_C_like"/>
    <property type="match status" value="1"/>
</dbReference>
<gene>
    <name evidence="6" type="ORF">V8247_02540</name>
</gene>
<dbReference type="SMART" id="SM00421">
    <property type="entry name" value="HTH_LUXR"/>
    <property type="match status" value="1"/>
</dbReference>
<organism evidence="6 7">
    <name type="scientific">Candidatus Dehalogenimonas loeffleri</name>
    <dbReference type="NCBI Taxonomy" id="3127115"/>
    <lineage>
        <taxon>Bacteria</taxon>
        <taxon>Bacillati</taxon>
        <taxon>Chloroflexota</taxon>
        <taxon>Dehalococcoidia</taxon>
        <taxon>Dehalococcoidales</taxon>
        <taxon>Dehalococcoidaceae</taxon>
        <taxon>Dehalogenimonas</taxon>
    </lineage>
</organism>
<dbReference type="RefSeq" id="WP_338738455.1">
    <property type="nucleotide sequence ID" value="NZ_CP146612.1"/>
</dbReference>
<dbReference type="InterPro" id="IPR000792">
    <property type="entry name" value="Tscrpt_reg_LuxR_C"/>
</dbReference>
<dbReference type="Pfam" id="PF00072">
    <property type="entry name" value="Response_reg"/>
    <property type="match status" value="1"/>
</dbReference>
<evidence type="ECO:0000259" key="5">
    <source>
        <dbReference type="PROSITE" id="PS50110"/>
    </source>
</evidence>
<protein>
    <submittedName>
        <fullName evidence="6">Response regulator transcription factor</fullName>
    </submittedName>
</protein>
<dbReference type="PROSITE" id="PS00622">
    <property type="entry name" value="HTH_LUXR_1"/>
    <property type="match status" value="1"/>
</dbReference>
<evidence type="ECO:0000256" key="2">
    <source>
        <dbReference type="ARBA" id="ARBA00023125"/>
    </source>
</evidence>
<dbReference type="InterPro" id="IPR039420">
    <property type="entry name" value="WalR-like"/>
</dbReference>
<dbReference type="CDD" id="cd17535">
    <property type="entry name" value="REC_NarL-like"/>
    <property type="match status" value="1"/>
</dbReference>
<sequence>MEVIIEPTECREKIRVLIIDDHDVVREGLRTVLQNETDMEIAGEAESGRQGVEMTDKVNPDVILLDLKMADMDGFATAKAISTTHPDARIIMLTGYESDLYAAEATESGIHGFLGKNTPRKLLLNSIRVVNDGGTVFNYTDMLHADISGNPPLPSSSGGMNASEIILKPREREVLAHIIKGLTNKEIALKLGLAEVTVKKINTRLLHKLKATNRTQAALNAKQLGIA</sequence>
<accession>A0ABZ2J4N1</accession>
<evidence type="ECO:0000259" key="4">
    <source>
        <dbReference type="PROSITE" id="PS50043"/>
    </source>
</evidence>
<evidence type="ECO:0000256" key="1">
    <source>
        <dbReference type="ARBA" id="ARBA00022553"/>
    </source>
</evidence>
<evidence type="ECO:0000256" key="3">
    <source>
        <dbReference type="PROSITE-ProRule" id="PRU00169"/>
    </source>
</evidence>
<reference evidence="6 7" key="1">
    <citation type="submission" date="2024-03" db="EMBL/GenBank/DDBJ databases">
        <title>A Dehalogenimonas Isolated from Estuarine Sediments Dihaloeliminates Chlorinated Alkanes.</title>
        <authorList>
            <person name="Yang Y."/>
            <person name="Wang H."/>
        </authorList>
    </citation>
    <scope>NUCLEOTIDE SEQUENCE [LARGE SCALE GENOMIC DNA]</scope>
    <source>
        <strain evidence="6 7">W</strain>
    </source>
</reference>
<proteinExistence type="predicted"/>
<dbReference type="SUPFAM" id="SSF52172">
    <property type="entry name" value="CheY-like"/>
    <property type="match status" value="1"/>
</dbReference>
<dbReference type="SMART" id="SM00448">
    <property type="entry name" value="REC"/>
    <property type="match status" value="1"/>
</dbReference>